<keyword evidence="2" id="KW-1185">Reference proteome</keyword>
<protein>
    <submittedName>
        <fullName evidence="1">Uncharacterized protein</fullName>
    </submittedName>
</protein>
<evidence type="ECO:0000313" key="1">
    <source>
        <dbReference type="EMBL" id="MPC11530.1"/>
    </source>
</evidence>
<dbReference type="EMBL" id="VSRR010000167">
    <property type="protein sequence ID" value="MPC11530.1"/>
    <property type="molecule type" value="Genomic_DNA"/>
</dbReference>
<reference evidence="1 2" key="1">
    <citation type="submission" date="2019-05" db="EMBL/GenBank/DDBJ databases">
        <title>Another draft genome of Portunus trituberculatus and its Hox gene families provides insights of decapod evolution.</title>
        <authorList>
            <person name="Jeong J.-H."/>
            <person name="Song I."/>
            <person name="Kim S."/>
            <person name="Choi T."/>
            <person name="Kim D."/>
            <person name="Ryu S."/>
            <person name="Kim W."/>
        </authorList>
    </citation>
    <scope>NUCLEOTIDE SEQUENCE [LARGE SCALE GENOMIC DNA]</scope>
    <source>
        <tissue evidence="1">Muscle</tissue>
    </source>
</reference>
<accession>A0A5B7CPV1</accession>
<dbReference type="Proteomes" id="UP000324222">
    <property type="component" value="Unassembled WGS sequence"/>
</dbReference>
<sequence length="114" mass="12515">MVICLNHSLGCVLCGCFGKDAYSGQRRINDANSLITNIRSQIRPEHGLMPITNVFPEESCLVLTTHKLDRASNSAFTLNPPCSLSTSRPEEYAKSTLGSKPTATTTWSVTIWKN</sequence>
<gene>
    <name evidence="1" type="ORF">E2C01_004197</name>
</gene>
<dbReference type="AlphaFoldDB" id="A0A5B7CPV1"/>
<comment type="caution">
    <text evidence="1">The sequence shown here is derived from an EMBL/GenBank/DDBJ whole genome shotgun (WGS) entry which is preliminary data.</text>
</comment>
<organism evidence="1 2">
    <name type="scientific">Portunus trituberculatus</name>
    <name type="common">Swimming crab</name>
    <name type="synonym">Neptunus trituberculatus</name>
    <dbReference type="NCBI Taxonomy" id="210409"/>
    <lineage>
        <taxon>Eukaryota</taxon>
        <taxon>Metazoa</taxon>
        <taxon>Ecdysozoa</taxon>
        <taxon>Arthropoda</taxon>
        <taxon>Crustacea</taxon>
        <taxon>Multicrustacea</taxon>
        <taxon>Malacostraca</taxon>
        <taxon>Eumalacostraca</taxon>
        <taxon>Eucarida</taxon>
        <taxon>Decapoda</taxon>
        <taxon>Pleocyemata</taxon>
        <taxon>Brachyura</taxon>
        <taxon>Eubrachyura</taxon>
        <taxon>Portunoidea</taxon>
        <taxon>Portunidae</taxon>
        <taxon>Portuninae</taxon>
        <taxon>Portunus</taxon>
    </lineage>
</organism>
<proteinExistence type="predicted"/>
<name>A0A5B7CPV1_PORTR</name>
<evidence type="ECO:0000313" key="2">
    <source>
        <dbReference type="Proteomes" id="UP000324222"/>
    </source>
</evidence>